<sequence length="65" mass="7708">MNIATRLKESQPSVYTALKSKYKYSPKRRKRRSRKEKLSEKDIRNLMGQSRSIYKRSKGGSMKQI</sequence>
<evidence type="ECO:0000313" key="3">
    <source>
        <dbReference type="Proteomes" id="UP000036756"/>
    </source>
</evidence>
<dbReference type="AlphaFoldDB" id="A0A0J8DFP0"/>
<reference evidence="2 3" key="1">
    <citation type="submission" date="2015-06" db="EMBL/GenBank/DDBJ databases">
        <title>Draft genome sequence of the purine-degrading Clostridium cylindrosporum HC-1 (DSM 605).</title>
        <authorList>
            <person name="Poehlein A."/>
            <person name="Schiel-Bengelsdorf B."/>
            <person name="Bengelsdorf F."/>
            <person name="Daniel R."/>
            <person name="Duerre P."/>
        </authorList>
    </citation>
    <scope>NUCLEOTIDE SEQUENCE [LARGE SCALE GENOMIC DNA]</scope>
    <source>
        <strain evidence="2 3">DSM 605</strain>
    </source>
</reference>
<comment type="caution">
    <text evidence="2">The sequence shown here is derived from an EMBL/GenBank/DDBJ whole genome shotgun (WGS) entry which is preliminary data.</text>
</comment>
<proteinExistence type="predicted"/>
<feature type="compositionally biased region" description="Basic residues" evidence="1">
    <location>
        <begin position="20"/>
        <end position="35"/>
    </location>
</feature>
<evidence type="ECO:0000313" key="2">
    <source>
        <dbReference type="EMBL" id="KMT22993.1"/>
    </source>
</evidence>
<evidence type="ECO:0000256" key="1">
    <source>
        <dbReference type="SAM" id="MobiDB-lite"/>
    </source>
</evidence>
<dbReference type="STRING" id="1121307.CLCY_7c00400"/>
<name>A0A0J8DFP0_CLOCY</name>
<feature type="region of interest" description="Disordered" evidence="1">
    <location>
        <begin position="18"/>
        <end position="65"/>
    </location>
</feature>
<gene>
    <name evidence="2" type="ORF">CLCY_7c00400</name>
</gene>
<accession>A0A0J8DFP0</accession>
<dbReference type="PATRIC" id="fig|1121307.3.peg.2322"/>
<keyword evidence="3" id="KW-1185">Reference proteome</keyword>
<organism evidence="2 3">
    <name type="scientific">Clostridium cylindrosporum DSM 605</name>
    <dbReference type="NCBI Taxonomy" id="1121307"/>
    <lineage>
        <taxon>Bacteria</taxon>
        <taxon>Bacillati</taxon>
        <taxon>Bacillota</taxon>
        <taxon>Clostridia</taxon>
        <taxon>Eubacteriales</taxon>
        <taxon>Clostridiaceae</taxon>
        <taxon>Clostridium</taxon>
    </lineage>
</organism>
<dbReference type="EMBL" id="LFVU01000003">
    <property type="protein sequence ID" value="KMT22993.1"/>
    <property type="molecule type" value="Genomic_DNA"/>
</dbReference>
<dbReference type="Proteomes" id="UP000036756">
    <property type="component" value="Unassembled WGS sequence"/>
</dbReference>
<protein>
    <submittedName>
        <fullName evidence="2">Uncharacterized protein</fullName>
    </submittedName>
</protein>
<dbReference type="RefSeq" id="WP_048569379.1">
    <property type="nucleotide sequence ID" value="NZ_LFVU01000003.1"/>
</dbReference>